<dbReference type="CDD" id="cd03194">
    <property type="entry name" value="GST_C_3"/>
    <property type="match status" value="1"/>
</dbReference>
<dbReference type="SUPFAM" id="SSF47616">
    <property type="entry name" value="GST C-terminal domain-like"/>
    <property type="match status" value="1"/>
</dbReference>
<dbReference type="Gene3D" id="3.40.30.10">
    <property type="entry name" value="Glutaredoxin"/>
    <property type="match status" value="1"/>
</dbReference>
<dbReference type="Proteomes" id="UP000565745">
    <property type="component" value="Unassembled WGS sequence"/>
</dbReference>
<name>A0A7W6Q511_9RHOB</name>
<dbReference type="EC" id="2.5.1.18" evidence="2"/>
<keyword evidence="2" id="KW-0808">Transferase</keyword>
<dbReference type="PANTHER" id="PTHR42673">
    <property type="entry name" value="MALEYLACETOACETATE ISOMERASE"/>
    <property type="match status" value="1"/>
</dbReference>
<evidence type="ECO:0000313" key="2">
    <source>
        <dbReference type="EMBL" id="MBB4175223.1"/>
    </source>
</evidence>
<dbReference type="EMBL" id="JACIFU010000003">
    <property type="protein sequence ID" value="MBB4175223.1"/>
    <property type="molecule type" value="Genomic_DNA"/>
</dbReference>
<protein>
    <submittedName>
        <fullName evidence="2">Glutathione S-transferase</fullName>
        <ecNumber evidence="2">2.5.1.18</ecNumber>
    </submittedName>
</protein>
<proteinExistence type="predicted"/>
<sequence length="227" mass="25365">MTYDLYIGDRTFSSWSLRGWLMMEKFNLPYRAHLVGLYSGTMAQELAALAPARLVPAMRTPEGTVVGESIAMAETLAERHPEIAMWPTDPAARATARWISAEMCAGFSSLRGSCPMQLQHVNTGFAVSAEVQTDLDRLQTLWQHAQEMRTEDGPWLFGTYSLADAFFAPVAARIVGYDLPVNERAQVYCETTLNDAAFKAWRAEGQKVTYDPFPYDFGVPTRPWPVA</sequence>
<dbReference type="Gene3D" id="1.20.1050.10">
    <property type="match status" value="1"/>
</dbReference>
<evidence type="ECO:0000259" key="1">
    <source>
        <dbReference type="Pfam" id="PF13409"/>
    </source>
</evidence>
<comment type="caution">
    <text evidence="2">The sequence shown here is derived from an EMBL/GenBank/DDBJ whole genome shotgun (WGS) entry which is preliminary data.</text>
</comment>
<reference evidence="2 3" key="1">
    <citation type="submission" date="2020-08" db="EMBL/GenBank/DDBJ databases">
        <title>Genomic Encyclopedia of Type Strains, Phase IV (KMG-IV): sequencing the most valuable type-strain genomes for metagenomic binning, comparative biology and taxonomic classification.</title>
        <authorList>
            <person name="Goeker M."/>
        </authorList>
    </citation>
    <scope>NUCLEOTIDE SEQUENCE [LARGE SCALE GENOMIC DNA]</scope>
    <source>
        <strain evidence="2 3">DSM 101015</strain>
    </source>
</reference>
<dbReference type="GO" id="GO:0004364">
    <property type="term" value="F:glutathione transferase activity"/>
    <property type="evidence" value="ECO:0007669"/>
    <property type="project" value="UniProtKB-EC"/>
</dbReference>
<dbReference type="Pfam" id="PF13409">
    <property type="entry name" value="GST_N_2"/>
    <property type="match status" value="1"/>
</dbReference>
<dbReference type="GO" id="GO:0016034">
    <property type="term" value="F:maleylacetoacetate isomerase activity"/>
    <property type="evidence" value="ECO:0007669"/>
    <property type="project" value="TreeGrafter"/>
</dbReference>
<dbReference type="PANTHER" id="PTHR42673:SF4">
    <property type="entry name" value="MALEYLACETOACETATE ISOMERASE"/>
    <property type="match status" value="1"/>
</dbReference>
<dbReference type="SUPFAM" id="SSF52833">
    <property type="entry name" value="Thioredoxin-like"/>
    <property type="match status" value="1"/>
</dbReference>
<dbReference type="GO" id="GO:0006559">
    <property type="term" value="P:L-phenylalanine catabolic process"/>
    <property type="evidence" value="ECO:0007669"/>
    <property type="project" value="TreeGrafter"/>
</dbReference>
<feature type="domain" description="GST N-terminal" evidence="1">
    <location>
        <begin position="12"/>
        <end position="78"/>
    </location>
</feature>
<dbReference type="InterPro" id="IPR036249">
    <property type="entry name" value="Thioredoxin-like_sf"/>
</dbReference>
<keyword evidence="3" id="KW-1185">Reference proteome</keyword>
<dbReference type="InterPro" id="IPR036282">
    <property type="entry name" value="Glutathione-S-Trfase_C_sf"/>
</dbReference>
<gene>
    <name evidence="2" type="ORF">GGR93_003011</name>
</gene>
<accession>A0A7W6Q511</accession>
<dbReference type="InterPro" id="IPR004045">
    <property type="entry name" value="Glutathione_S-Trfase_N"/>
</dbReference>
<dbReference type="AlphaFoldDB" id="A0A7W6Q511"/>
<dbReference type="RefSeq" id="WP_025055685.1">
    <property type="nucleotide sequence ID" value="NZ_JACIFU010000003.1"/>
</dbReference>
<organism evidence="2 3">
    <name type="scientific">Sulfitobacter noctilucicola</name>
    <dbReference type="NCBI Taxonomy" id="1342301"/>
    <lineage>
        <taxon>Bacteria</taxon>
        <taxon>Pseudomonadati</taxon>
        <taxon>Pseudomonadota</taxon>
        <taxon>Alphaproteobacteria</taxon>
        <taxon>Rhodobacterales</taxon>
        <taxon>Roseobacteraceae</taxon>
        <taxon>Sulfitobacter</taxon>
    </lineage>
</organism>
<evidence type="ECO:0000313" key="3">
    <source>
        <dbReference type="Proteomes" id="UP000565745"/>
    </source>
</evidence>
<dbReference type="OrthoDB" id="9799538at2"/>
<dbReference type="GO" id="GO:0006749">
    <property type="term" value="P:glutathione metabolic process"/>
    <property type="evidence" value="ECO:0007669"/>
    <property type="project" value="TreeGrafter"/>
</dbReference>